<dbReference type="Pfam" id="PF10145">
    <property type="entry name" value="PhageMin_Tail"/>
    <property type="match status" value="1"/>
</dbReference>
<organism evidence="5">
    <name type="scientific">Siphoviridae sp. ctJYR23</name>
    <dbReference type="NCBI Taxonomy" id="2827837"/>
    <lineage>
        <taxon>Viruses</taxon>
        <taxon>Duplodnaviria</taxon>
        <taxon>Heunggongvirae</taxon>
        <taxon>Uroviricota</taxon>
        <taxon>Caudoviricetes</taxon>
    </lineage>
</organism>
<dbReference type="PANTHER" id="PTHR45615">
    <property type="entry name" value="MYOSIN HEAVY CHAIN, NON-MUSCLE"/>
    <property type="match status" value="1"/>
</dbReference>
<feature type="domain" description="Phage tail tape measure protein" evidence="4">
    <location>
        <begin position="153"/>
        <end position="349"/>
    </location>
</feature>
<dbReference type="InterPro" id="IPR010090">
    <property type="entry name" value="Phage_tape_meas"/>
</dbReference>
<feature type="compositionally biased region" description="Basic and acidic residues" evidence="3">
    <location>
        <begin position="781"/>
        <end position="794"/>
    </location>
</feature>
<feature type="coiled-coil region" evidence="2">
    <location>
        <begin position="46"/>
        <end position="73"/>
    </location>
</feature>
<name>A0A8S5SL82_9CAUD</name>
<sequence>MAKKTSSSIVIKINGKEVTDTFSGLRSEVKKLSSELKDLTPGTELFEKKVQELKNVQKRFEEVKGEIQSVKKAVEESVKPVEELTKKTSSLGSIFSSVFKANIATSLFEGLLGKFRSSTDELLKISDLMTGVEKTTGLASEQVRELWNEFDNLNTRTSKQELLNIAQIGGRLGITDKEQIKEFTEQIDKIYVALGDSFQGGLEEVTTKVGKLKNLFEETRNQNYGEALNAIGSALNELGANGSSSEQNITDFATRIGALPAVLKPSIEKTLGLGAAFEESGIDAEVASSGYSRFMSVAGNNIAAFAKQMKLTTKEASELFNTHPEEFFLRFGESMKGLGAEQTAGVLKGLKLNTLEVQKALGTAGDNADRFRSLMTLSGQAMQDGTSIQNEFNKVNENTAAIWEKIKKVFVETFTSDIMTQWFGGLIKLLGWLTGVTSKAGDGVKVFRERIAFLAKAIVVCTTAVVSYRAAVYLSTVTTKAAWQQTLLYNAAMKVGNTITALKKGTVLLLSAAKATLAGNTAKATAAMQAFNAASKVNPWGLLLGAITAVISAIALFSRKQKELSGSTNESVNSFDKEISKLAALRKIIADNNVPLDKRKEIIEQLKTQYPKYLEGIKNEGTLTDELAKKLDQVNRNLILKARLSKNQSLIEEQSGVAAEAQAKMEVEQKKVESEIRNLQNKIAYVADLDLKGKDFATQYKTILNDSQLKQRPQLIAAFRIAMADYLEAKKEYTKEEQKLNELLNVSAELGLRQKDQEKDVDLGDGVTVYGNKNTITNDDDPTKPTKQPKDYADDYRNANKARLAAEQELQKEITQGLEESLDKQLALTEQKYNDKRFKLQQENADLEAEIAKLSSEKKGNKDPNIQKTIDEKRKLQELNKQIAVEYEKQEQTELAQVREKHSAKEVERTLKEMNDCLAVKKREKAEELLLIQDLDTAKEALRNQISDKELSQIKTLEEAKKALRRKADEEVLKESLASFEAQKKLLIGYLQTVTGEAKDKLIEDIQKVEEQMTKVKEQLDGLNTKGVDKEADSELKKVDVLGYTAAEWENVFKNLNTMEGRFKAVEMGIGAMTNAFSMFNQLQENLNARELSKYTANQQKKKQALLDQLNQGYISQAQYQKELQRLDEEAEAKKKELALKQFKAQKAANMLNIIANTAMAVMRAYSDAGPLAGTALAAIVGGIGAVQLGIVAAQQPPSYAQGGYTKGLGFTDETGHEVAGVVHGKEYVIPAMLLADPQVARVTEWIEAKRTGKAQNTYATGGNVSAATESSYTPDKPENQNTTFSSQNSELKAALAQLTATLNRLEKNGVDAYVIADAKNGREMQRAIKEYENIREKNRR</sequence>
<dbReference type="GO" id="GO:0051015">
    <property type="term" value="F:actin filament binding"/>
    <property type="evidence" value="ECO:0007669"/>
    <property type="project" value="TreeGrafter"/>
</dbReference>
<evidence type="ECO:0000256" key="3">
    <source>
        <dbReference type="SAM" id="MobiDB-lite"/>
    </source>
</evidence>
<feature type="region of interest" description="Disordered" evidence="3">
    <location>
        <begin position="773"/>
        <end position="794"/>
    </location>
</feature>
<keyword evidence="2" id="KW-0175">Coiled coil</keyword>
<keyword evidence="1" id="KW-1188">Viral release from host cell</keyword>
<evidence type="ECO:0000313" key="5">
    <source>
        <dbReference type="EMBL" id="DAF51718.1"/>
    </source>
</evidence>
<evidence type="ECO:0000259" key="4">
    <source>
        <dbReference type="Pfam" id="PF10145"/>
    </source>
</evidence>
<dbReference type="GO" id="GO:0098003">
    <property type="term" value="P:viral tail assembly"/>
    <property type="evidence" value="ECO:0007669"/>
    <property type="project" value="UniProtKB-KW"/>
</dbReference>
<feature type="coiled-coil region" evidence="2">
    <location>
        <begin position="999"/>
        <end position="1026"/>
    </location>
</feature>
<keyword evidence="1" id="KW-1245">Viral tail assembly</keyword>
<evidence type="ECO:0000256" key="1">
    <source>
        <dbReference type="ARBA" id="ARBA00022465"/>
    </source>
</evidence>
<dbReference type="GO" id="GO:0000146">
    <property type="term" value="F:microfilament motor activity"/>
    <property type="evidence" value="ECO:0007669"/>
    <property type="project" value="TreeGrafter"/>
</dbReference>
<dbReference type="EMBL" id="BK032621">
    <property type="protein sequence ID" value="DAF51718.1"/>
    <property type="molecule type" value="Genomic_DNA"/>
</dbReference>
<reference evidence="5" key="1">
    <citation type="journal article" date="2021" name="Proc. Natl. Acad. Sci. U.S.A.">
        <title>A Catalog of Tens of Thousands of Viruses from Human Metagenomes Reveals Hidden Associations with Chronic Diseases.</title>
        <authorList>
            <person name="Tisza M.J."/>
            <person name="Buck C.B."/>
        </authorList>
    </citation>
    <scope>NUCLEOTIDE SEQUENCE</scope>
    <source>
        <strain evidence="5">CtJYR23</strain>
    </source>
</reference>
<dbReference type="PANTHER" id="PTHR45615:SF40">
    <property type="entry name" value="MYOSIN HEAVY CHAIN, NON-MUSCLE"/>
    <property type="match status" value="1"/>
</dbReference>
<feature type="region of interest" description="Disordered" evidence="3">
    <location>
        <begin position="1258"/>
        <end position="1285"/>
    </location>
</feature>
<feature type="coiled-coil region" evidence="2">
    <location>
        <begin position="1117"/>
        <end position="1146"/>
    </location>
</feature>
<dbReference type="NCBIfam" id="TIGR01760">
    <property type="entry name" value="tape_meas_TP901"/>
    <property type="match status" value="1"/>
</dbReference>
<feature type="coiled-coil region" evidence="2">
    <location>
        <begin position="796"/>
        <end position="974"/>
    </location>
</feature>
<proteinExistence type="predicted"/>
<accession>A0A8S5SL82</accession>
<protein>
    <submittedName>
        <fullName evidence="5">Tail tape measure protein</fullName>
    </submittedName>
</protein>
<evidence type="ECO:0000256" key="2">
    <source>
        <dbReference type="SAM" id="Coils"/>
    </source>
</evidence>